<feature type="transmembrane region" description="Helical" evidence="12">
    <location>
        <begin position="464"/>
        <end position="485"/>
    </location>
</feature>
<feature type="transmembrane region" description="Helical" evidence="12">
    <location>
        <begin position="168"/>
        <end position="188"/>
    </location>
</feature>
<dbReference type="GO" id="GO:0015385">
    <property type="term" value="F:sodium:proton antiporter activity"/>
    <property type="evidence" value="ECO:0007669"/>
    <property type="project" value="InterPro"/>
</dbReference>
<dbReference type="AlphaFoldDB" id="A0A812DG81"/>
<dbReference type="GO" id="GO:0015386">
    <property type="term" value="F:potassium:proton antiporter activity"/>
    <property type="evidence" value="ECO:0007669"/>
    <property type="project" value="TreeGrafter"/>
</dbReference>
<feature type="transmembrane region" description="Helical" evidence="12">
    <location>
        <begin position="109"/>
        <end position="129"/>
    </location>
</feature>
<feature type="transmembrane region" description="Helical" evidence="12">
    <location>
        <begin position="310"/>
        <end position="333"/>
    </location>
</feature>
<feature type="transmembrane region" description="Helical" evidence="12">
    <location>
        <begin position="135"/>
        <end position="156"/>
    </location>
</feature>
<dbReference type="InterPro" id="IPR004709">
    <property type="entry name" value="NaH_exchanger"/>
</dbReference>
<keyword evidence="7" id="KW-0915">Sodium</keyword>
<organism evidence="14 15">
    <name type="scientific">Acanthosepion pharaonis</name>
    <name type="common">Pharaoh cuttlefish</name>
    <name type="synonym">Sepia pharaonis</name>
    <dbReference type="NCBI Taxonomy" id="158019"/>
    <lineage>
        <taxon>Eukaryota</taxon>
        <taxon>Metazoa</taxon>
        <taxon>Spiralia</taxon>
        <taxon>Lophotrochozoa</taxon>
        <taxon>Mollusca</taxon>
        <taxon>Cephalopoda</taxon>
        <taxon>Coleoidea</taxon>
        <taxon>Decapodiformes</taxon>
        <taxon>Sepiida</taxon>
        <taxon>Sepiina</taxon>
        <taxon>Sepiidae</taxon>
        <taxon>Acanthosepion</taxon>
    </lineage>
</organism>
<protein>
    <recommendedName>
        <fullName evidence="11">Sodium/hydrogen exchanger</fullName>
    </recommendedName>
</protein>
<evidence type="ECO:0000256" key="3">
    <source>
        <dbReference type="ARBA" id="ARBA00022449"/>
    </source>
</evidence>
<comment type="subcellular location">
    <subcellularLocation>
        <location evidence="1">Golgi apparatus membrane</location>
        <topology evidence="1">Multi-pass membrane protein</topology>
    </subcellularLocation>
</comment>
<dbReference type="InterPro" id="IPR006153">
    <property type="entry name" value="Cation/H_exchanger_TM"/>
</dbReference>
<keyword evidence="5 12" id="KW-1133">Transmembrane helix</keyword>
<dbReference type="NCBIfam" id="TIGR00840">
    <property type="entry name" value="b_cpa1"/>
    <property type="match status" value="1"/>
</dbReference>
<comment type="caution">
    <text evidence="14">The sequence shown here is derived from an EMBL/GenBank/DDBJ whole genome shotgun (WGS) entry which is preliminary data.</text>
</comment>
<proteinExistence type="inferred from homology"/>
<evidence type="ECO:0000256" key="2">
    <source>
        <dbReference type="ARBA" id="ARBA00022448"/>
    </source>
</evidence>
<evidence type="ECO:0000256" key="4">
    <source>
        <dbReference type="ARBA" id="ARBA00022692"/>
    </source>
</evidence>
<evidence type="ECO:0000256" key="6">
    <source>
        <dbReference type="ARBA" id="ARBA00023034"/>
    </source>
</evidence>
<dbReference type="Pfam" id="PF00999">
    <property type="entry name" value="Na_H_Exchanger"/>
    <property type="match status" value="1"/>
</dbReference>
<feature type="transmembrane region" description="Helical" evidence="12">
    <location>
        <begin position="6"/>
        <end position="29"/>
    </location>
</feature>
<feature type="transmembrane region" description="Helical" evidence="12">
    <location>
        <begin position="200"/>
        <end position="222"/>
    </location>
</feature>
<name>A0A812DG81_ACAPH</name>
<feature type="transmembrane region" description="Helical" evidence="12">
    <location>
        <begin position="264"/>
        <end position="289"/>
    </location>
</feature>
<evidence type="ECO:0000313" key="15">
    <source>
        <dbReference type="Proteomes" id="UP000597762"/>
    </source>
</evidence>
<keyword evidence="3 11" id="KW-0050">Antiport</keyword>
<dbReference type="Proteomes" id="UP000597762">
    <property type="component" value="Unassembled WGS sequence"/>
</dbReference>
<evidence type="ECO:0000256" key="10">
    <source>
        <dbReference type="ARBA" id="ARBA00023201"/>
    </source>
</evidence>
<keyword evidence="6" id="KW-0333">Golgi apparatus</keyword>
<dbReference type="EMBL" id="CAHIKZ030003089">
    <property type="protein sequence ID" value="CAE1296068.1"/>
    <property type="molecule type" value="Genomic_DNA"/>
</dbReference>
<dbReference type="InterPro" id="IPR018422">
    <property type="entry name" value="Cation/H_exchanger_CPA1"/>
</dbReference>
<dbReference type="OrthoDB" id="196264at2759"/>
<feature type="transmembrane region" description="Helical" evidence="12">
    <location>
        <begin position="234"/>
        <end position="258"/>
    </location>
</feature>
<accession>A0A812DG81</accession>
<evidence type="ECO:0000259" key="13">
    <source>
        <dbReference type="Pfam" id="PF00999"/>
    </source>
</evidence>
<dbReference type="PANTHER" id="PTHR10110:SF191">
    <property type="entry name" value="SODIUM_HYDROGEN EXCHANGER 8"/>
    <property type="match status" value="1"/>
</dbReference>
<feature type="transmembrane region" description="Helical" evidence="12">
    <location>
        <begin position="427"/>
        <end position="452"/>
    </location>
</feature>
<feature type="transmembrane region" description="Helical" evidence="12">
    <location>
        <begin position="491"/>
        <end position="516"/>
    </location>
</feature>
<evidence type="ECO:0000256" key="8">
    <source>
        <dbReference type="ARBA" id="ARBA00023065"/>
    </source>
</evidence>
<evidence type="ECO:0000313" key="14">
    <source>
        <dbReference type="EMBL" id="CAE1296068.1"/>
    </source>
</evidence>
<sequence length="625" mass="69958">MARLTWQLSTIITTLSFYLIFDSHVVYTLGKTDSKIGKGIKHDASISSSTSLTIETLKNSYEITKNVSFSNETLSIINTTTWKPTPTKPMMPEDLPVKGSAEEEHHSSLTIFFILLVVAFCILLVHTLIHTHFHYLPESVVIVLIGALIGLTLKIFKFGNWRSEETFSPTIFFIVLLPPIIFESGYNLHKGNFFQNIGSIMVFAIVGTVISAVFIGGGVYLLGQAEVAYELDIVESFAFGSLISAVDPVATLAIFHALDVDPVLYMLVFGESVLNDAVSIVLTSTVLEFADPNVVFTSRAAAIFYAMGRFCVMFFASAAIGTVIGLLSAILLKSIDLRKTPSLEFGMMLVFSYLPYGLAEGIHLSGIMAILFCGIVMSHYTHLNLSPVTQITVQQTFRTVAFIAETCVFAYLGMALFSFHLNVKPSFVIWSIALCLGGRAINIFPLSFLVNFFREHKITRKMQFIMWFSGLRGAIAFALSLHMEFSAEKRYILVTTTLIIVLFTIMCLGGATMPMMKLLKAEKRKKTRSEISLSKTKEMGDTVDSEHLSELTEEEYEINFVKPHLRGFLRIDVKYLIPFFTRRFTQQEVREGRNQMDNLTNKWYKEVRAAPSESESDEASEVTHH</sequence>
<gene>
    <name evidence="14" type="ORF">SPHA_51228</name>
</gene>
<evidence type="ECO:0000256" key="12">
    <source>
        <dbReference type="SAM" id="Phobius"/>
    </source>
</evidence>
<evidence type="ECO:0000256" key="9">
    <source>
        <dbReference type="ARBA" id="ARBA00023136"/>
    </source>
</evidence>
<keyword evidence="9 12" id="KW-0472">Membrane</keyword>
<feature type="transmembrane region" description="Helical" evidence="12">
    <location>
        <begin position="353"/>
        <end position="378"/>
    </location>
</feature>
<evidence type="ECO:0000256" key="7">
    <source>
        <dbReference type="ARBA" id="ARBA00023053"/>
    </source>
</evidence>
<keyword evidence="4 11" id="KW-0812">Transmembrane</keyword>
<keyword evidence="10 11" id="KW-0739">Sodium transport</keyword>
<comment type="similarity">
    <text evidence="11">Belongs to the monovalent cation:proton antiporter 1 (CPA1) transporter (TC 2.A.36) family.</text>
</comment>
<keyword evidence="15" id="KW-1185">Reference proteome</keyword>
<dbReference type="GO" id="GO:0051453">
    <property type="term" value="P:regulation of intracellular pH"/>
    <property type="evidence" value="ECO:0007669"/>
    <property type="project" value="TreeGrafter"/>
</dbReference>
<evidence type="ECO:0000256" key="11">
    <source>
        <dbReference type="RuleBase" id="RU003722"/>
    </source>
</evidence>
<dbReference type="PRINTS" id="PR01084">
    <property type="entry name" value="NAHEXCHNGR"/>
</dbReference>
<dbReference type="Gene3D" id="6.10.140.1330">
    <property type="match status" value="1"/>
</dbReference>
<keyword evidence="8 11" id="KW-0406">Ion transport</keyword>
<evidence type="ECO:0000256" key="1">
    <source>
        <dbReference type="ARBA" id="ARBA00004653"/>
    </source>
</evidence>
<evidence type="ECO:0000256" key="5">
    <source>
        <dbReference type="ARBA" id="ARBA00022989"/>
    </source>
</evidence>
<reference evidence="14" key="1">
    <citation type="submission" date="2021-01" db="EMBL/GenBank/DDBJ databases">
        <authorList>
            <person name="Li R."/>
            <person name="Bekaert M."/>
        </authorList>
    </citation>
    <scope>NUCLEOTIDE SEQUENCE</scope>
    <source>
        <strain evidence="14">Farmed</strain>
    </source>
</reference>
<keyword evidence="2 11" id="KW-0813">Transport</keyword>
<dbReference type="PANTHER" id="PTHR10110">
    <property type="entry name" value="SODIUM/HYDROGEN EXCHANGER"/>
    <property type="match status" value="1"/>
</dbReference>
<dbReference type="GO" id="GO:0000139">
    <property type="term" value="C:Golgi membrane"/>
    <property type="evidence" value="ECO:0007669"/>
    <property type="project" value="UniProtKB-SubCell"/>
</dbReference>
<feature type="domain" description="Cation/H+ exchanger transmembrane" evidence="13">
    <location>
        <begin position="122"/>
        <end position="517"/>
    </location>
</feature>
<feature type="transmembrane region" description="Helical" evidence="12">
    <location>
        <begin position="399"/>
        <end position="421"/>
    </location>
</feature>